<organism evidence="6 7">
    <name type="scientific">Persicimonas caeni</name>
    <dbReference type="NCBI Taxonomy" id="2292766"/>
    <lineage>
        <taxon>Bacteria</taxon>
        <taxon>Deltaproteobacteria</taxon>
        <taxon>Bradymonadales</taxon>
        <taxon>Bradymonadaceae</taxon>
        <taxon>Persicimonas</taxon>
    </lineage>
</organism>
<evidence type="ECO:0000313" key="6">
    <source>
        <dbReference type="EMBL" id="QDG52452.1"/>
    </source>
</evidence>
<dbReference type="GO" id="GO:0046872">
    <property type="term" value="F:metal ion binding"/>
    <property type="evidence" value="ECO:0007669"/>
    <property type="project" value="UniProtKB-KW"/>
</dbReference>
<dbReference type="Pfam" id="PF00355">
    <property type="entry name" value="Rieske"/>
    <property type="match status" value="1"/>
</dbReference>
<dbReference type="InterPro" id="IPR036922">
    <property type="entry name" value="Rieske_2Fe-2S_sf"/>
</dbReference>
<dbReference type="PROSITE" id="PS51296">
    <property type="entry name" value="RIESKE"/>
    <property type="match status" value="1"/>
</dbReference>
<dbReference type="AlphaFoldDB" id="A0A4Y6PVU6"/>
<dbReference type="GO" id="GO:0051537">
    <property type="term" value="F:2 iron, 2 sulfur cluster binding"/>
    <property type="evidence" value="ECO:0007669"/>
    <property type="project" value="UniProtKB-KW"/>
</dbReference>
<evidence type="ECO:0000259" key="5">
    <source>
        <dbReference type="PROSITE" id="PS51296"/>
    </source>
</evidence>
<dbReference type="InterPro" id="IPR017941">
    <property type="entry name" value="Rieske_2Fe-2S"/>
</dbReference>
<gene>
    <name evidence="6" type="ORF">FIV42_17415</name>
</gene>
<evidence type="ECO:0000256" key="4">
    <source>
        <dbReference type="ARBA" id="ARBA00023014"/>
    </source>
</evidence>
<evidence type="ECO:0000313" key="7">
    <source>
        <dbReference type="Proteomes" id="UP000315995"/>
    </source>
</evidence>
<keyword evidence="4" id="KW-0411">Iron-sulfur</keyword>
<dbReference type="Proteomes" id="UP000315995">
    <property type="component" value="Chromosome"/>
</dbReference>
<evidence type="ECO:0000256" key="2">
    <source>
        <dbReference type="ARBA" id="ARBA00022723"/>
    </source>
</evidence>
<evidence type="ECO:0000256" key="1">
    <source>
        <dbReference type="ARBA" id="ARBA00022714"/>
    </source>
</evidence>
<keyword evidence="1" id="KW-0001">2Fe-2S</keyword>
<protein>
    <submittedName>
        <fullName evidence="6">Rieske 2Fe-2S domain-containing protein</fullName>
    </submittedName>
</protein>
<dbReference type="PANTHER" id="PTHR21496">
    <property type="entry name" value="FERREDOXIN-RELATED"/>
    <property type="match status" value="1"/>
</dbReference>
<accession>A0A4Y6PVU6</accession>
<dbReference type="EMBL" id="CP041186">
    <property type="protein sequence ID" value="QDG52452.1"/>
    <property type="molecule type" value="Genomic_DNA"/>
</dbReference>
<keyword evidence="2" id="KW-0479">Metal-binding</keyword>
<dbReference type="RefSeq" id="WP_141198923.1">
    <property type="nucleotide sequence ID" value="NZ_CP041186.1"/>
</dbReference>
<name>A0A4Y6PVU6_PERCE</name>
<keyword evidence="3" id="KW-0408">Iron</keyword>
<dbReference type="Gene3D" id="2.102.10.10">
    <property type="entry name" value="Rieske [2Fe-2S] iron-sulphur domain"/>
    <property type="match status" value="1"/>
</dbReference>
<proteinExistence type="predicted"/>
<sequence length="111" mass="12532">MSSTRDELLEAGFEEVCRLDEIPQMMPRKVQTGGRSVLLCKDKGEVYAVDEICPHKDKSMAYGVVHHGKITCPHHQYDFELATGRCNRRKCAPVMTYSVEVIDESVFVKVG</sequence>
<dbReference type="SUPFAM" id="SSF50022">
    <property type="entry name" value="ISP domain"/>
    <property type="match status" value="1"/>
</dbReference>
<reference evidence="6 7" key="1">
    <citation type="submission" date="2019-06" db="EMBL/GenBank/DDBJ databases">
        <title>Persicimonas caeni gen. nov., sp. nov., a predatory bacterium isolated from solar saltern.</title>
        <authorList>
            <person name="Wang S."/>
        </authorList>
    </citation>
    <scope>NUCLEOTIDE SEQUENCE [LARGE SCALE GENOMIC DNA]</scope>
    <source>
        <strain evidence="6 7">YN101</strain>
    </source>
</reference>
<dbReference type="PANTHER" id="PTHR21496:SF23">
    <property type="entry name" value="3-PHENYLPROPIONATE_CINNAMIC ACID DIOXYGENASE FERREDOXIN SUBUNIT"/>
    <property type="match status" value="1"/>
</dbReference>
<evidence type="ECO:0000256" key="3">
    <source>
        <dbReference type="ARBA" id="ARBA00023004"/>
    </source>
</evidence>
<keyword evidence="7" id="KW-1185">Reference proteome</keyword>
<feature type="domain" description="Rieske" evidence="5">
    <location>
        <begin position="14"/>
        <end position="108"/>
    </location>
</feature>
<dbReference type="OrthoDB" id="9800167at2"/>
<accession>A0A5B8Y7K4</accession>